<name>A0A081BYC9_VECG1</name>
<accession>A0A081BYC9</accession>
<evidence type="ECO:0000313" key="3">
    <source>
        <dbReference type="Proteomes" id="UP000030661"/>
    </source>
</evidence>
<evidence type="ECO:0000259" key="1">
    <source>
        <dbReference type="PROSITE" id="PS51918"/>
    </source>
</evidence>
<dbReference type="PANTHER" id="PTHR42731">
    <property type="entry name" value="SLL1084 PROTEIN"/>
    <property type="match status" value="1"/>
</dbReference>
<feature type="domain" description="Radical SAM core" evidence="1">
    <location>
        <begin position="244"/>
        <end position="473"/>
    </location>
</feature>
<dbReference type="PANTHER" id="PTHR42731:SF5">
    <property type="entry name" value="RADICAL SAM DOMAIN PROTEIN"/>
    <property type="match status" value="1"/>
</dbReference>
<dbReference type="SFLD" id="SFLDS00029">
    <property type="entry name" value="Radical_SAM"/>
    <property type="match status" value="1"/>
</dbReference>
<protein>
    <submittedName>
        <fullName evidence="2">Radical SAM domain protein</fullName>
    </submittedName>
</protein>
<dbReference type="CDD" id="cd01335">
    <property type="entry name" value="Radical_SAM"/>
    <property type="match status" value="1"/>
</dbReference>
<proteinExistence type="predicted"/>
<dbReference type="Gene3D" id="3.80.30.20">
    <property type="entry name" value="tm_1862 like domain"/>
    <property type="match status" value="1"/>
</dbReference>
<dbReference type="AlphaFoldDB" id="A0A081BYC9"/>
<dbReference type="STRING" id="1499967.U27_04299"/>
<gene>
    <name evidence="2" type="ORF">U27_04299</name>
</gene>
<dbReference type="Pfam" id="PF19864">
    <property type="entry name" value="Radical_SAM_N2"/>
    <property type="match status" value="1"/>
</dbReference>
<dbReference type="GO" id="GO:0003824">
    <property type="term" value="F:catalytic activity"/>
    <property type="evidence" value="ECO:0007669"/>
    <property type="project" value="InterPro"/>
</dbReference>
<dbReference type="HOGENOM" id="CLU_011543_3_3_0"/>
<organism evidence="2">
    <name type="scientific">Vecturithrix granuli</name>
    <dbReference type="NCBI Taxonomy" id="1499967"/>
    <lineage>
        <taxon>Bacteria</taxon>
        <taxon>Candidatus Moduliflexota</taxon>
        <taxon>Candidatus Vecturitrichia</taxon>
        <taxon>Candidatus Vecturitrichales</taxon>
        <taxon>Candidatus Vecturitrichaceae</taxon>
        <taxon>Candidatus Vecturithrix</taxon>
    </lineage>
</organism>
<dbReference type="Pfam" id="PF04055">
    <property type="entry name" value="Radical_SAM"/>
    <property type="match status" value="1"/>
</dbReference>
<dbReference type="GO" id="GO:0051536">
    <property type="term" value="F:iron-sulfur cluster binding"/>
    <property type="evidence" value="ECO:0007669"/>
    <property type="project" value="InterPro"/>
</dbReference>
<dbReference type="Proteomes" id="UP000030661">
    <property type="component" value="Unassembled WGS sequence"/>
</dbReference>
<reference evidence="2" key="1">
    <citation type="journal article" date="2015" name="PeerJ">
        <title>First genomic representation of candidate bacterial phylum KSB3 points to enhanced environmental sensing as a trigger of wastewater bulking.</title>
        <authorList>
            <person name="Sekiguchi Y."/>
            <person name="Ohashi A."/>
            <person name="Parks D.H."/>
            <person name="Yamauchi T."/>
            <person name="Tyson G.W."/>
            <person name="Hugenholtz P."/>
        </authorList>
    </citation>
    <scope>NUCLEOTIDE SEQUENCE [LARGE SCALE GENOMIC DNA]</scope>
</reference>
<dbReference type="InterPro" id="IPR007197">
    <property type="entry name" value="rSAM"/>
</dbReference>
<dbReference type="PROSITE" id="PS51918">
    <property type="entry name" value="RADICAL_SAM"/>
    <property type="match status" value="1"/>
</dbReference>
<dbReference type="InterPro" id="IPR023404">
    <property type="entry name" value="rSAM_horseshoe"/>
</dbReference>
<dbReference type="EMBL" id="DF820465">
    <property type="protein sequence ID" value="GAK57334.1"/>
    <property type="molecule type" value="Genomic_DNA"/>
</dbReference>
<dbReference type="SFLD" id="SFLDG01082">
    <property type="entry name" value="B12-binding_domain_containing"/>
    <property type="match status" value="1"/>
</dbReference>
<dbReference type="InterPro" id="IPR006638">
    <property type="entry name" value="Elp3/MiaA/NifB-like_rSAM"/>
</dbReference>
<evidence type="ECO:0000313" key="2">
    <source>
        <dbReference type="EMBL" id="GAK57334.1"/>
    </source>
</evidence>
<keyword evidence="3" id="KW-1185">Reference proteome</keyword>
<dbReference type="SUPFAM" id="SSF102114">
    <property type="entry name" value="Radical SAM enzymes"/>
    <property type="match status" value="1"/>
</dbReference>
<dbReference type="SMART" id="SM00729">
    <property type="entry name" value="Elp3"/>
    <property type="match status" value="1"/>
</dbReference>
<sequence>MDYRIRQDAERKLHRERGTIFKIAHGKIRIALIYPNTYYVGMSNLGLQTIYGFLNERDDVCCERAFLPEPAMLDLYTRTHIPLCSLESQTPLSEFDILAFSVSYENDELNILKILELAQIPLKAAERDHDAPLVLLGGALTTINPEPLALFIDLVVLGDGEDILSNLLERYQQVGASDTKQEILERLAQVPGVYVPAFYDITYDEEGQVTQIISRAGIPFPIRTCPIVDINRYPAYSRILTEDTEFGDMFLLQINRGCPYKCRFCHTGYTQIPVRHLSYEIAAQLVRRGLQERERIGFVGAAIADYPWLRELCDTIVSENGKLSVSSLRLSALAHADYLLEALVQAGQKTVTLAPEAGTERLRRLIRKPLADIVLYETVEYVIRHQIPNLKFYFLVGLPTETEDDLEAIIALCTRCRELMLCTAKSLGKMGKMTVSVNPFVPKPFTPLQWCPMETEPELKRKIHKLQRALQRLGNVEVIHETPKWAVWQGILARGDRKLGQVLLRTLKLQGNWKKAFQDLDLDPDFYAHRIRTLDEYFPWNHLQVGVSSQQLHHEYQHLFCSMESQ</sequence>
<dbReference type="eggNOG" id="COG1032">
    <property type="taxonomic scope" value="Bacteria"/>
</dbReference>
<dbReference type="InterPro" id="IPR045784">
    <property type="entry name" value="Radical_SAM_N2"/>
</dbReference>
<dbReference type="Gene3D" id="3.40.50.280">
    <property type="entry name" value="Cobalamin-binding domain"/>
    <property type="match status" value="1"/>
</dbReference>
<dbReference type="InterPro" id="IPR058240">
    <property type="entry name" value="rSAM_sf"/>
</dbReference>